<sequence>MKVIKIRKFVAFSADPLRLIRPTDPPYRSFVGCAELHEAHLGIWCASCRQHTLLDSVLRLIVLIAMKVMKFVAFSADPLRLIRPTVVSSDVLNNEKRISASGALPVVSTPYLILFCD</sequence>
<dbReference type="EMBL" id="CP157743">
    <property type="protein sequence ID" value="XBS22448.1"/>
    <property type="molecule type" value="Genomic_DNA"/>
</dbReference>
<evidence type="ECO:0000313" key="1">
    <source>
        <dbReference type="EMBL" id="XBS22448.1"/>
    </source>
</evidence>
<keyword evidence="2" id="KW-1185">Reference proteome</keyword>
<reference evidence="1 2" key="1">
    <citation type="journal article" date="2024" name="Microbiology">
        <title>Methylomarinum rosea sp. nov., a novel halophilic methanotrophic bacterium from the hypersaline Lake Elton.</title>
        <authorList>
            <person name="Suleimanov R.Z."/>
            <person name="Oshkin I.Y."/>
            <person name="Danilova O.V."/>
            <person name="Suzina N.E."/>
            <person name="Dedysh S.N."/>
        </authorList>
    </citation>
    <scope>NUCLEOTIDE SEQUENCE [LARGE SCALE GENOMIC DNA]</scope>
    <source>
        <strain evidence="1 2">Ch1-1</strain>
    </source>
</reference>
<accession>A0AAU7NZN3</accession>
<organism evidence="1 2">
    <name type="scientific">Methylomarinum roseum</name>
    <dbReference type="NCBI Taxonomy" id="3067653"/>
    <lineage>
        <taxon>Bacteria</taxon>
        <taxon>Pseudomonadati</taxon>
        <taxon>Pseudomonadota</taxon>
        <taxon>Gammaproteobacteria</taxon>
        <taxon>Methylococcales</taxon>
        <taxon>Methylococcaceae</taxon>
        <taxon>Methylomarinum</taxon>
    </lineage>
</organism>
<dbReference type="RefSeq" id="WP_349432712.1">
    <property type="nucleotide sequence ID" value="NZ_CP157743.1"/>
</dbReference>
<evidence type="ECO:0000313" key="2">
    <source>
        <dbReference type="Proteomes" id="UP001225378"/>
    </source>
</evidence>
<dbReference type="Proteomes" id="UP001225378">
    <property type="component" value="Chromosome"/>
</dbReference>
<name>A0AAU7NZN3_9GAMM</name>
<evidence type="ECO:0008006" key="3">
    <source>
        <dbReference type="Google" id="ProtNLM"/>
    </source>
</evidence>
<proteinExistence type="predicted"/>
<dbReference type="KEGG" id="mech:Q9L42_010060"/>
<dbReference type="AlphaFoldDB" id="A0AAU7NZN3"/>
<gene>
    <name evidence="1" type="ORF">Q9L42_010060</name>
</gene>
<protein>
    <recommendedName>
        <fullName evidence="3">Transposase</fullName>
    </recommendedName>
</protein>